<dbReference type="PANTHER" id="PTHR43434:SF19">
    <property type="entry name" value="PHOSPHONOACETALDEHYDE HYDROLASE"/>
    <property type="match status" value="1"/>
</dbReference>
<dbReference type="NCBIfam" id="TIGR03351">
    <property type="entry name" value="PhnX-like"/>
    <property type="match status" value="1"/>
</dbReference>
<dbReference type="InterPro" id="IPR050155">
    <property type="entry name" value="HAD-like_hydrolase_sf"/>
</dbReference>
<sequence length="230" mass="23910">MTIKRKWQLACLDMAGTTVRDDGLVEEAFTAAIAAEEGMAPGSPGYEEALRFVRDTMGQSKIDVFRALLADEPKAQAANLRFEDAYAALVRAGRIAPIEGAVEAIEQLREAGIQVALTTGFARPTQDAILDALGWRKLVSLALCPGDAGRGRPYPDMILTAILRLGVSDVRAVAVAGDTPSDIRSGSCAGASVVAGVLTGASKRDALLSAGATHVLDAITALPGLLRAAP</sequence>
<dbReference type="SFLD" id="SFLDG01129">
    <property type="entry name" value="C1.5:_HAD__Beta-PGM__Phosphata"/>
    <property type="match status" value="1"/>
</dbReference>
<dbReference type="Gene3D" id="3.40.50.1000">
    <property type="entry name" value="HAD superfamily/HAD-like"/>
    <property type="match status" value="1"/>
</dbReference>
<dbReference type="RefSeq" id="WP_394826299.1">
    <property type="nucleotide sequence ID" value="NZ_CP089984.1"/>
</dbReference>
<evidence type="ECO:0000313" key="1">
    <source>
        <dbReference type="EMBL" id="WXB16672.1"/>
    </source>
</evidence>
<dbReference type="SUPFAM" id="SSF56784">
    <property type="entry name" value="HAD-like"/>
    <property type="match status" value="1"/>
</dbReference>
<organism evidence="1 2">
    <name type="scientific">Pendulispora albinea</name>
    <dbReference type="NCBI Taxonomy" id="2741071"/>
    <lineage>
        <taxon>Bacteria</taxon>
        <taxon>Pseudomonadati</taxon>
        <taxon>Myxococcota</taxon>
        <taxon>Myxococcia</taxon>
        <taxon>Myxococcales</taxon>
        <taxon>Sorangiineae</taxon>
        <taxon>Pendulisporaceae</taxon>
        <taxon>Pendulispora</taxon>
    </lineage>
</organism>
<protein>
    <submittedName>
        <fullName evidence="1">Phosphonatase-like hydrolase</fullName>
    </submittedName>
</protein>
<dbReference type="SFLD" id="SFLDS00003">
    <property type="entry name" value="Haloacid_Dehalogenase"/>
    <property type="match status" value="1"/>
</dbReference>
<gene>
    <name evidence="1" type="ORF">LZC94_05190</name>
</gene>
<proteinExistence type="predicted"/>
<evidence type="ECO:0000313" key="2">
    <source>
        <dbReference type="Proteomes" id="UP001370348"/>
    </source>
</evidence>
<dbReference type="EMBL" id="CP089984">
    <property type="protein sequence ID" value="WXB16672.1"/>
    <property type="molecule type" value="Genomic_DNA"/>
</dbReference>
<dbReference type="Pfam" id="PF00702">
    <property type="entry name" value="Hydrolase"/>
    <property type="match status" value="1"/>
</dbReference>
<dbReference type="InterPro" id="IPR023214">
    <property type="entry name" value="HAD_sf"/>
</dbReference>
<reference evidence="1 2" key="1">
    <citation type="submission" date="2021-12" db="EMBL/GenBank/DDBJ databases">
        <title>Discovery of the Pendulisporaceae a myxobacterial family with distinct sporulation behavior and unique specialized metabolism.</title>
        <authorList>
            <person name="Garcia R."/>
            <person name="Popoff A."/>
            <person name="Bader C.D."/>
            <person name="Loehr J."/>
            <person name="Walesch S."/>
            <person name="Walt C."/>
            <person name="Boldt J."/>
            <person name="Bunk B."/>
            <person name="Haeckl F.J.F.P.J."/>
            <person name="Gunesch A.P."/>
            <person name="Birkelbach J."/>
            <person name="Nuebel U."/>
            <person name="Pietschmann T."/>
            <person name="Bach T."/>
            <person name="Mueller R."/>
        </authorList>
    </citation>
    <scope>NUCLEOTIDE SEQUENCE [LARGE SCALE GENOMIC DNA]</scope>
    <source>
        <strain evidence="1 2">MSr11954</strain>
    </source>
</reference>
<dbReference type="Proteomes" id="UP001370348">
    <property type="component" value="Chromosome"/>
</dbReference>
<dbReference type="InterPro" id="IPR022468">
    <property type="entry name" value="PhnX-like"/>
</dbReference>
<name>A0ABZ2M0M4_9BACT</name>
<dbReference type="InterPro" id="IPR036412">
    <property type="entry name" value="HAD-like_sf"/>
</dbReference>
<accession>A0ABZ2M0M4</accession>
<dbReference type="PANTHER" id="PTHR43434">
    <property type="entry name" value="PHOSPHOGLYCOLATE PHOSPHATASE"/>
    <property type="match status" value="1"/>
</dbReference>
<keyword evidence="2" id="KW-1185">Reference proteome</keyword>